<dbReference type="HAMAP" id="MF_00945_A">
    <property type="entry name" value="NusA_A"/>
    <property type="match status" value="1"/>
</dbReference>
<evidence type="ECO:0000256" key="2">
    <source>
        <dbReference type="ARBA" id="ARBA00022490"/>
    </source>
</evidence>
<keyword evidence="5 6" id="KW-0804">Transcription</keyword>
<comment type="caution">
    <text evidence="9">The sequence shown here is derived from an EMBL/GenBank/DDBJ whole genome shotgun (WGS) entry which is preliminary data.</text>
</comment>
<evidence type="ECO:0000256" key="6">
    <source>
        <dbReference type="HAMAP-Rule" id="MF_00945"/>
    </source>
</evidence>
<dbReference type="RefSeq" id="WP_159764110.1">
    <property type="nucleotide sequence ID" value="NZ_WUUT01000003.1"/>
</dbReference>
<dbReference type="Pfam" id="PF07650">
    <property type="entry name" value="KH_2"/>
    <property type="match status" value="1"/>
</dbReference>
<dbReference type="Gene3D" id="3.30.300.20">
    <property type="match status" value="2"/>
</dbReference>
<dbReference type="GO" id="GO:0005829">
    <property type="term" value="C:cytosol"/>
    <property type="evidence" value="ECO:0007669"/>
    <property type="project" value="TreeGrafter"/>
</dbReference>
<dbReference type="InterPro" id="IPR009019">
    <property type="entry name" value="KH_sf_prok-type"/>
</dbReference>
<feature type="domain" description="NusA-like second KH" evidence="8">
    <location>
        <begin position="77"/>
        <end position="139"/>
    </location>
</feature>
<dbReference type="InterPro" id="IPR004044">
    <property type="entry name" value="KH_dom_type_2"/>
</dbReference>
<dbReference type="GO" id="GO:0006353">
    <property type="term" value="P:DNA-templated transcription termination"/>
    <property type="evidence" value="ECO:0007669"/>
    <property type="project" value="UniProtKB-UniRule"/>
</dbReference>
<sequence length="141" mass="15413">MTITLSDEARQLAGLFETETEATVKDCLLDEEFDRVIFLIKTGEMGKAIGAGGEHVSRVEQRIGKSIKLVEDAPTAEDFVANTLAPAAVYNVTISENDDRLAYVEVAEEDRGAAIGADGRNIDAARRLAERHYDIDDIELT</sequence>
<evidence type="ECO:0000256" key="3">
    <source>
        <dbReference type="ARBA" id="ARBA00022884"/>
    </source>
</evidence>
<keyword evidence="2 6" id="KW-0963">Cytoplasm</keyword>
<evidence type="ECO:0000256" key="4">
    <source>
        <dbReference type="ARBA" id="ARBA00023015"/>
    </source>
</evidence>
<organism evidence="9 10">
    <name type="scientific">Halovenus carboxidivorans</name>
    <dbReference type="NCBI Taxonomy" id="2692199"/>
    <lineage>
        <taxon>Archaea</taxon>
        <taxon>Methanobacteriati</taxon>
        <taxon>Methanobacteriota</taxon>
        <taxon>Stenosarchaea group</taxon>
        <taxon>Halobacteria</taxon>
        <taxon>Halobacteriales</taxon>
        <taxon>Haloarculaceae</taxon>
        <taxon>Halovenus</taxon>
    </lineage>
</organism>
<accession>A0A6B0TFM4</accession>
<comment type="subcellular location">
    <subcellularLocation>
        <location evidence="6">Cytoplasm</location>
    </subcellularLocation>
</comment>
<comment type="similarity">
    <text evidence="6">Belongs to the NusA family.</text>
</comment>
<dbReference type="InterPro" id="IPR030842">
    <property type="entry name" value="TF_NusA_bacterial"/>
</dbReference>
<dbReference type="PANTHER" id="PTHR22648:SF0">
    <property type="entry name" value="TRANSCRIPTION TERMINATION_ANTITERMINATION PROTEIN NUSA"/>
    <property type="match status" value="1"/>
</dbReference>
<dbReference type="EMBL" id="WUUT01000003">
    <property type="protein sequence ID" value="MXR51989.1"/>
    <property type="molecule type" value="Genomic_DNA"/>
</dbReference>
<dbReference type="InterPro" id="IPR010212">
    <property type="entry name" value="NusA_arc"/>
</dbReference>
<dbReference type="OrthoDB" id="4116at2157"/>
<dbReference type="InterPro" id="IPR058582">
    <property type="entry name" value="KH_NusA_2nd"/>
</dbReference>
<name>A0A6B0TFM4_9EURY</name>
<dbReference type="Proteomes" id="UP000466535">
    <property type="component" value="Unassembled WGS sequence"/>
</dbReference>
<protein>
    <recommendedName>
        <fullName evidence="6">Probable transcription termination protein NusA</fullName>
    </recommendedName>
</protein>
<comment type="function">
    <text evidence="6">Participates in transcription termination.</text>
</comment>
<evidence type="ECO:0000259" key="7">
    <source>
        <dbReference type="Pfam" id="PF07650"/>
    </source>
</evidence>
<reference evidence="9 10" key="1">
    <citation type="submission" date="2019-12" db="EMBL/GenBank/DDBJ databases">
        <title>Isolation and characterization of three novel carbon monoxide-oxidizing members of Halobacteria from salione crusts and soils.</title>
        <authorList>
            <person name="Myers M.R."/>
            <person name="King G.M."/>
        </authorList>
    </citation>
    <scope>NUCLEOTIDE SEQUENCE [LARGE SCALE GENOMIC DNA]</scope>
    <source>
        <strain evidence="9 10">WSH3</strain>
    </source>
</reference>
<evidence type="ECO:0000313" key="10">
    <source>
        <dbReference type="Proteomes" id="UP000466535"/>
    </source>
</evidence>
<gene>
    <name evidence="6" type="primary">nusA</name>
    <name evidence="9" type="ORF">GRX03_10310</name>
</gene>
<evidence type="ECO:0000313" key="9">
    <source>
        <dbReference type="EMBL" id="MXR51989.1"/>
    </source>
</evidence>
<dbReference type="CDD" id="cd22530">
    <property type="entry name" value="KH-II_NusA_arch_rpt1"/>
    <property type="match status" value="1"/>
</dbReference>
<feature type="domain" description="KH type-2" evidence="7">
    <location>
        <begin position="15"/>
        <end position="72"/>
    </location>
</feature>
<keyword evidence="10" id="KW-1185">Reference proteome</keyword>
<evidence type="ECO:0000259" key="8">
    <source>
        <dbReference type="Pfam" id="PF26594"/>
    </source>
</evidence>
<proteinExistence type="inferred from homology"/>
<keyword evidence="4 6" id="KW-0805">Transcription regulation</keyword>
<dbReference type="AlphaFoldDB" id="A0A6B0TFM4"/>
<dbReference type="CDD" id="cd22531">
    <property type="entry name" value="KH-II_NusA_arch_rpt2"/>
    <property type="match status" value="1"/>
</dbReference>
<dbReference type="GO" id="GO:0031564">
    <property type="term" value="P:transcription antitermination"/>
    <property type="evidence" value="ECO:0007669"/>
    <property type="project" value="InterPro"/>
</dbReference>
<dbReference type="NCBIfam" id="TIGR01952">
    <property type="entry name" value="nusA_arch"/>
    <property type="match status" value="1"/>
</dbReference>
<dbReference type="SUPFAM" id="SSF54814">
    <property type="entry name" value="Prokaryotic type KH domain (KH-domain type II)"/>
    <property type="match status" value="2"/>
</dbReference>
<evidence type="ECO:0000256" key="1">
    <source>
        <dbReference type="ARBA" id="ARBA00022472"/>
    </source>
</evidence>
<evidence type="ECO:0000256" key="5">
    <source>
        <dbReference type="ARBA" id="ARBA00023163"/>
    </source>
</evidence>
<dbReference type="GO" id="GO:0003723">
    <property type="term" value="F:RNA binding"/>
    <property type="evidence" value="ECO:0007669"/>
    <property type="project" value="UniProtKB-KW"/>
</dbReference>
<keyword evidence="3" id="KW-0694">RNA-binding</keyword>
<dbReference type="Pfam" id="PF26594">
    <property type="entry name" value="KH_NusA_2nd"/>
    <property type="match status" value="1"/>
</dbReference>
<dbReference type="PANTHER" id="PTHR22648">
    <property type="entry name" value="TRANSCRIPTION TERMINATION FACTOR NUSA"/>
    <property type="match status" value="1"/>
</dbReference>
<dbReference type="InterPro" id="IPR015946">
    <property type="entry name" value="KH_dom-like_a/b"/>
</dbReference>
<keyword evidence="1 6" id="KW-0806">Transcription termination</keyword>